<evidence type="ECO:0000256" key="3">
    <source>
        <dbReference type="ARBA" id="ARBA00022741"/>
    </source>
</evidence>
<accession>A0A9Q2IXT5</accession>
<feature type="domain" description="Protein kinase" evidence="6">
    <location>
        <begin position="15"/>
        <end position="275"/>
    </location>
</feature>
<dbReference type="Pfam" id="PF00069">
    <property type="entry name" value="Pkinase"/>
    <property type="match status" value="1"/>
</dbReference>
<keyword evidence="5" id="KW-0067">ATP-binding</keyword>
<reference evidence="7" key="1">
    <citation type="submission" date="2020-04" db="EMBL/GenBank/DDBJ databases">
        <authorList>
            <person name="Sombolestani A."/>
        </authorList>
    </citation>
    <scope>NUCLEOTIDE SEQUENCE</scope>
    <source>
        <strain evidence="7">R71697</strain>
    </source>
</reference>
<evidence type="ECO:0000256" key="5">
    <source>
        <dbReference type="ARBA" id="ARBA00022840"/>
    </source>
</evidence>
<dbReference type="PANTHER" id="PTHR43895:SF150">
    <property type="entry name" value="SERINE_THREONINE-PROTEIN KINASE STK11"/>
    <property type="match status" value="1"/>
</dbReference>
<keyword evidence="1" id="KW-0723">Serine/threonine-protein kinase</keyword>
<protein>
    <submittedName>
        <fullName evidence="7">Protein kinase</fullName>
    </submittedName>
</protein>
<sequence length="359" mass="39173">MTAESPSSSDTPHRFQVTTFIRRDQRGVLLNAIDCQSLADVSLRQIDLRQFDIRERDAYRARISRQIQQVSGFGHPAVLNSHGLVVEGDDAFIIMDPLATARPLEERRGMPVDIAVSLILQALDAFEAAHRQQLDLTDLRLRNFFVTPSHDLKILEFGITPGDVGDLLNPALARPEDAALMSPEQAVGEPWAQSSNIFSAGCLFYFLLSGNLPFQGSDYTRTVIQIVGHPHVPLLTLSPDLPPALAEVIDRALAKNPTDRFADIAAFRNAVHAAIRNPAFQIVSPDDVARLATVLQDIMGPTGAVILRRALRTTRNTAHLVANCASHCGDAADSVLTRMTDVPADPISHSAADTQAYQP</sequence>
<dbReference type="Proteomes" id="UP000661006">
    <property type="component" value="Unassembled WGS sequence"/>
</dbReference>
<organism evidence="7 8">
    <name type="scientific">Gluconobacter japonicus</name>
    <dbReference type="NCBI Taxonomy" id="376620"/>
    <lineage>
        <taxon>Bacteria</taxon>
        <taxon>Pseudomonadati</taxon>
        <taxon>Pseudomonadota</taxon>
        <taxon>Alphaproteobacteria</taxon>
        <taxon>Acetobacterales</taxon>
        <taxon>Acetobacteraceae</taxon>
        <taxon>Gluconobacter</taxon>
    </lineage>
</organism>
<evidence type="ECO:0000313" key="8">
    <source>
        <dbReference type="Proteomes" id="UP000661006"/>
    </source>
</evidence>
<dbReference type="RefSeq" id="WP_061928658.1">
    <property type="nucleotide sequence ID" value="NZ_JABCQN010000012.1"/>
</dbReference>
<dbReference type="InterPro" id="IPR000719">
    <property type="entry name" value="Prot_kinase_dom"/>
</dbReference>
<dbReference type="GeneID" id="81475973"/>
<evidence type="ECO:0000256" key="4">
    <source>
        <dbReference type="ARBA" id="ARBA00022777"/>
    </source>
</evidence>
<dbReference type="SMART" id="SM00220">
    <property type="entry name" value="S_TKc"/>
    <property type="match status" value="1"/>
</dbReference>
<proteinExistence type="predicted"/>
<dbReference type="GO" id="GO:0004674">
    <property type="term" value="F:protein serine/threonine kinase activity"/>
    <property type="evidence" value="ECO:0007669"/>
    <property type="project" value="UniProtKB-KW"/>
</dbReference>
<comment type="caution">
    <text evidence="7">The sequence shown here is derived from an EMBL/GenBank/DDBJ whole genome shotgun (WGS) entry which is preliminary data.</text>
</comment>
<keyword evidence="4 7" id="KW-0418">Kinase</keyword>
<dbReference type="GO" id="GO:0005524">
    <property type="term" value="F:ATP binding"/>
    <property type="evidence" value="ECO:0007669"/>
    <property type="project" value="UniProtKB-KW"/>
</dbReference>
<evidence type="ECO:0000256" key="2">
    <source>
        <dbReference type="ARBA" id="ARBA00022679"/>
    </source>
</evidence>
<dbReference type="Gene3D" id="1.10.510.10">
    <property type="entry name" value="Transferase(Phosphotransferase) domain 1"/>
    <property type="match status" value="1"/>
</dbReference>
<dbReference type="PROSITE" id="PS50011">
    <property type="entry name" value="PROTEIN_KINASE_DOM"/>
    <property type="match status" value="1"/>
</dbReference>
<dbReference type="PANTHER" id="PTHR43895">
    <property type="entry name" value="CALCIUM/CALMODULIN-DEPENDENT PROTEIN KINASE KINASE-RELATED"/>
    <property type="match status" value="1"/>
</dbReference>
<reference evidence="7" key="2">
    <citation type="submission" date="2020-11" db="EMBL/GenBank/DDBJ databases">
        <title>Description of novel Gluconobacter species.</title>
        <authorList>
            <person name="Cleenwerck I."/>
            <person name="Cnockaert M."/>
            <person name="Borremans W."/>
            <person name="Wieme A.D."/>
            <person name="De Vuyst L."/>
            <person name="Vandamme P."/>
        </authorList>
    </citation>
    <scope>NUCLEOTIDE SEQUENCE</scope>
    <source>
        <strain evidence="7">R71697</strain>
    </source>
</reference>
<keyword evidence="3" id="KW-0547">Nucleotide-binding</keyword>
<keyword evidence="2" id="KW-0808">Transferase</keyword>
<dbReference type="SUPFAM" id="SSF56112">
    <property type="entry name" value="Protein kinase-like (PK-like)"/>
    <property type="match status" value="1"/>
</dbReference>
<dbReference type="EMBL" id="JABCQN010000012">
    <property type="protein sequence ID" value="MBF0872102.1"/>
    <property type="molecule type" value="Genomic_DNA"/>
</dbReference>
<dbReference type="InterPro" id="IPR011009">
    <property type="entry name" value="Kinase-like_dom_sf"/>
</dbReference>
<dbReference type="GO" id="GO:0007165">
    <property type="term" value="P:signal transduction"/>
    <property type="evidence" value="ECO:0007669"/>
    <property type="project" value="TreeGrafter"/>
</dbReference>
<name>A0A9Q2IXT5_GLUJA</name>
<gene>
    <name evidence="7" type="ORF">HKD32_14860</name>
</gene>
<evidence type="ECO:0000259" key="6">
    <source>
        <dbReference type="PROSITE" id="PS50011"/>
    </source>
</evidence>
<evidence type="ECO:0000256" key="1">
    <source>
        <dbReference type="ARBA" id="ARBA00022527"/>
    </source>
</evidence>
<evidence type="ECO:0000313" key="7">
    <source>
        <dbReference type="EMBL" id="MBF0872102.1"/>
    </source>
</evidence>
<dbReference type="AlphaFoldDB" id="A0A9Q2IXT5"/>